<evidence type="ECO:0000313" key="3">
    <source>
        <dbReference type="Proteomes" id="UP000236725"/>
    </source>
</evidence>
<proteinExistence type="predicted"/>
<evidence type="ECO:0000256" key="1">
    <source>
        <dbReference type="SAM" id="SignalP"/>
    </source>
</evidence>
<dbReference type="AlphaFoldDB" id="A0A8G2BTG9"/>
<reference evidence="2 3" key="1">
    <citation type="submission" date="2016-10" db="EMBL/GenBank/DDBJ databases">
        <authorList>
            <person name="Varghese N."/>
            <person name="Submissions S."/>
        </authorList>
    </citation>
    <scope>NUCLEOTIDE SEQUENCE [LARGE SCALE GENOMIC DNA]</scope>
    <source>
        <strain evidence="2 3">DSM 29073</strain>
    </source>
</reference>
<keyword evidence="1" id="KW-0732">Signal</keyword>
<sequence length="518" mass="58145">MKKKTFLAVGLAMMLCCFSSCNQQQAPANQTTVPKDFTISREVLMDKIKGGWAGQTIGCSYGGPTEFRYNGTMIQDYVTIPWPDGYIKWWYDTFPGLYDDVYMDLTFVEVFDRLGLDAPADSFAVAFANAGYTLWHANQAARYNILQGIMPPASGHWLNNPHADDIDYQIEADYAGLMSPGMPNAASAISDKIGHIMNYGDGWYGGVYVGAMYSLAFISDDIEFIVTEALKTIPEQSTYYQCMNDVIRWHKEFPNDWKRTWFECEKKWSQDIGCPDGVFVPLNIDAVINSAYIIIGLLYGEGDFYKTMDISTRCGQDSDCNPASAAGILGTMLGYSHIPEYWTKNLKEVEDINFAYTTISLNKTYQMSFDQAMQMIERNGGKIEGNDIVIACQQPVPVKYEKAFEGQYPTGKIAIDKNITDVGEVTFDGTSIVFKGYVKSPDQDYVAKAEMYIDGKLVETANLPASYVIRRNELFWKYQLPKGKHTVSFKWLNPIAGTSVMFGEALVYSDAPLQVAHR</sequence>
<dbReference type="InterPro" id="IPR005502">
    <property type="entry name" value="Ribosyl_crysJ1"/>
</dbReference>
<comment type="caution">
    <text evidence="2">The sequence shown here is derived from an EMBL/GenBank/DDBJ whole genome shotgun (WGS) entry which is preliminary data.</text>
</comment>
<dbReference type="EMBL" id="FNVS01000001">
    <property type="protein sequence ID" value="SEF40492.1"/>
    <property type="molecule type" value="Genomic_DNA"/>
</dbReference>
<dbReference type="Proteomes" id="UP000236725">
    <property type="component" value="Unassembled WGS sequence"/>
</dbReference>
<dbReference type="GO" id="GO:0016787">
    <property type="term" value="F:hydrolase activity"/>
    <property type="evidence" value="ECO:0007669"/>
    <property type="project" value="UniProtKB-KW"/>
</dbReference>
<dbReference type="SUPFAM" id="SSF101478">
    <property type="entry name" value="ADP-ribosylglycohydrolase"/>
    <property type="match status" value="1"/>
</dbReference>
<feature type="chain" id="PRO_5034074236" evidence="1">
    <location>
        <begin position="23"/>
        <end position="518"/>
    </location>
</feature>
<protein>
    <submittedName>
        <fullName evidence="2">ADP-ribosylglycohydrolase</fullName>
    </submittedName>
</protein>
<gene>
    <name evidence="2" type="ORF">SAMN05444001_10138</name>
</gene>
<dbReference type="Gene3D" id="1.10.4080.10">
    <property type="entry name" value="ADP-ribosylation/Crystallin J1"/>
    <property type="match status" value="1"/>
</dbReference>
<evidence type="ECO:0000313" key="2">
    <source>
        <dbReference type="EMBL" id="SEF40492.1"/>
    </source>
</evidence>
<feature type="signal peptide" evidence="1">
    <location>
        <begin position="1"/>
        <end position="22"/>
    </location>
</feature>
<keyword evidence="3" id="KW-1185">Reference proteome</keyword>
<keyword evidence="2" id="KW-0378">Hydrolase</keyword>
<dbReference type="Pfam" id="PF03747">
    <property type="entry name" value="ADP_ribosyl_GH"/>
    <property type="match status" value="1"/>
</dbReference>
<organism evidence="2 3">
    <name type="scientific">Parabacteroides chinchillae</name>
    <dbReference type="NCBI Taxonomy" id="871327"/>
    <lineage>
        <taxon>Bacteria</taxon>
        <taxon>Pseudomonadati</taxon>
        <taxon>Bacteroidota</taxon>
        <taxon>Bacteroidia</taxon>
        <taxon>Bacteroidales</taxon>
        <taxon>Tannerellaceae</taxon>
        <taxon>Parabacteroides</taxon>
    </lineage>
</organism>
<dbReference type="InterPro" id="IPR036705">
    <property type="entry name" value="Ribosyl_crysJ1_sf"/>
</dbReference>
<accession>A0A8G2BTG9</accession>
<dbReference type="Gene3D" id="2.60.120.260">
    <property type="entry name" value="Galactose-binding domain-like"/>
    <property type="match status" value="1"/>
</dbReference>
<name>A0A8G2BTG9_9BACT</name>